<evidence type="ECO:0000256" key="6">
    <source>
        <dbReference type="ARBA" id="ARBA00022679"/>
    </source>
</evidence>
<dbReference type="HAMAP" id="MF_01694">
    <property type="entry name" value="BioB"/>
    <property type="match status" value="1"/>
</dbReference>
<comment type="cofactor">
    <cofactor evidence="16">
        <name>[2Fe-2S] cluster</name>
        <dbReference type="ChEBI" id="CHEBI:190135"/>
    </cofactor>
    <text evidence="16">Binds 1 [2Fe-2S] cluster. The cluster is coordinated with 3 cysteines and 1 arginine.</text>
</comment>
<evidence type="ECO:0000256" key="5">
    <source>
        <dbReference type="ARBA" id="ARBA00022485"/>
    </source>
</evidence>
<feature type="binding site" evidence="16 17">
    <location>
        <position position="64"/>
    </location>
    <ligand>
        <name>[4Fe-4S] cluster</name>
        <dbReference type="ChEBI" id="CHEBI:49883"/>
        <note>4Fe-4S-S-AdoMet</note>
    </ligand>
</feature>
<evidence type="ECO:0000256" key="7">
    <source>
        <dbReference type="ARBA" id="ARBA00022691"/>
    </source>
</evidence>
<keyword evidence="11 16" id="KW-0408">Iron</keyword>
<dbReference type="RefSeq" id="WP_065540576.1">
    <property type="nucleotide sequence ID" value="NZ_CP015405.2"/>
</dbReference>
<dbReference type="KEGG" id="byl:A4V09_00240"/>
<dbReference type="NCBIfam" id="TIGR00433">
    <property type="entry name" value="bioB"/>
    <property type="match status" value="1"/>
</dbReference>
<dbReference type="FunFam" id="3.20.20.70:FF:000026">
    <property type="entry name" value="Biotin synthase"/>
    <property type="match status" value="1"/>
</dbReference>
<dbReference type="InterPro" id="IPR007197">
    <property type="entry name" value="rSAM"/>
</dbReference>
<dbReference type="STRING" id="1796616.A4V09_00240"/>
<dbReference type="SFLD" id="SFLDG01060">
    <property type="entry name" value="BATS_domain_containing"/>
    <property type="match status" value="1"/>
</dbReference>
<evidence type="ECO:0000256" key="17">
    <source>
        <dbReference type="PIRSR" id="PIRSR001619-1"/>
    </source>
</evidence>
<dbReference type="InterPro" id="IPR058240">
    <property type="entry name" value="rSAM_sf"/>
</dbReference>
<dbReference type="InterPro" id="IPR006638">
    <property type="entry name" value="Elp3/MiaA/NifB-like_rSAM"/>
</dbReference>
<feature type="binding site" evidence="16 17">
    <location>
        <position position="104"/>
    </location>
    <ligand>
        <name>[2Fe-2S] cluster</name>
        <dbReference type="ChEBI" id="CHEBI:190135"/>
    </ligand>
</feature>
<accession>A0A1C7I3V2</accession>
<dbReference type="CDD" id="cd01335">
    <property type="entry name" value="Radical_SAM"/>
    <property type="match status" value="1"/>
</dbReference>
<evidence type="ECO:0000313" key="19">
    <source>
        <dbReference type="EMBL" id="ANU74340.1"/>
    </source>
</evidence>
<dbReference type="InterPro" id="IPR013785">
    <property type="entry name" value="Aldolase_TIM"/>
</dbReference>
<dbReference type="OrthoDB" id="9786826at2"/>
<comment type="similarity">
    <text evidence="2 16">Belongs to the radical SAM superfamily. Biotin synthase family.</text>
</comment>
<dbReference type="Pfam" id="PF06968">
    <property type="entry name" value="BATS"/>
    <property type="match status" value="1"/>
</dbReference>
<dbReference type="SFLD" id="SFLDS00029">
    <property type="entry name" value="Radical_SAM"/>
    <property type="match status" value="1"/>
</dbReference>
<dbReference type="EMBL" id="CP015405">
    <property type="protein sequence ID" value="ANU74340.1"/>
    <property type="molecule type" value="Genomic_DNA"/>
</dbReference>
<feature type="binding site" evidence="16 17">
    <location>
        <position position="136"/>
    </location>
    <ligand>
        <name>[2Fe-2S] cluster</name>
        <dbReference type="ChEBI" id="CHEBI:190135"/>
    </ligand>
</feature>
<evidence type="ECO:0000256" key="3">
    <source>
        <dbReference type="ARBA" id="ARBA00011738"/>
    </source>
</evidence>
<dbReference type="SMART" id="SM00876">
    <property type="entry name" value="BATS"/>
    <property type="match status" value="1"/>
</dbReference>
<dbReference type="PROSITE" id="PS51918">
    <property type="entry name" value="RADICAL_SAM"/>
    <property type="match status" value="1"/>
</dbReference>
<dbReference type="GO" id="GO:0004076">
    <property type="term" value="F:biotin synthase activity"/>
    <property type="evidence" value="ECO:0007669"/>
    <property type="project" value="UniProtKB-UniRule"/>
</dbReference>
<keyword evidence="5 16" id="KW-0004">4Fe-4S</keyword>
<comment type="pathway">
    <text evidence="1 16">Cofactor biosynthesis; biotin biosynthesis; biotin from 7,8-diaminononanoate: step 2/2.</text>
</comment>
<dbReference type="PANTHER" id="PTHR22976:SF2">
    <property type="entry name" value="BIOTIN SYNTHASE, MITOCHONDRIAL"/>
    <property type="match status" value="1"/>
</dbReference>
<dbReference type="SMART" id="SM00729">
    <property type="entry name" value="Elp3"/>
    <property type="match status" value="1"/>
</dbReference>
<evidence type="ECO:0000256" key="14">
    <source>
        <dbReference type="ARBA" id="ARBA00057568"/>
    </source>
</evidence>
<feature type="binding site" evidence="16 17">
    <location>
        <position position="196"/>
    </location>
    <ligand>
        <name>[2Fe-2S] cluster</name>
        <dbReference type="ChEBI" id="CHEBI:190135"/>
    </ligand>
</feature>
<evidence type="ECO:0000313" key="20">
    <source>
        <dbReference type="Proteomes" id="UP000092574"/>
    </source>
</evidence>
<dbReference type="SUPFAM" id="SSF102114">
    <property type="entry name" value="Radical SAM enzymes"/>
    <property type="match status" value="1"/>
</dbReference>
<keyword evidence="12 16" id="KW-0411">Iron-sulfur</keyword>
<evidence type="ECO:0000256" key="12">
    <source>
        <dbReference type="ARBA" id="ARBA00023014"/>
    </source>
</evidence>
<comment type="cofactor">
    <cofactor evidence="17">
        <name>[2Fe-2S] cluster</name>
        <dbReference type="ChEBI" id="CHEBI:190135"/>
    </cofactor>
    <text evidence="17">Binds 1 [2Fe-2S] cluster. The cluster is coordinated with 3 cysteines and 1 arginine.</text>
</comment>
<protein>
    <recommendedName>
        <fullName evidence="15 16">Biotin synthase</fullName>
        <ecNumber evidence="4 16">2.8.1.6</ecNumber>
    </recommendedName>
</protein>
<dbReference type="Proteomes" id="UP000092574">
    <property type="component" value="Chromosome"/>
</dbReference>
<dbReference type="PANTHER" id="PTHR22976">
    <property type="entry name" value="BIOTIN SYNTHASE"/>
    <property type="match status" value="1"/>
</dbReference>
<evidence type="ECO:0000256" key="16">
    <source>
        <dbReference type="HAMAP-Rule" id="MF_01694"/>
    </source>
</evidence>
<dbReference type="SFLD" id="SFLDG01278">
    <property type="entry name" value="biotin_synthase_like"/>
    <property type="match status" value="1"/>
</dbReference>
<evidence type="ECO:0000256" key="10">
    <source>
        <dbReference type="ARBA" id="ARBA00022756"/>
    </source>
</evidence>
<dbReference type="Gene3D" id="3.20.20.70">
    <property type="entry name" value="Aldolase class I"/>
    <property type="match status" value="1"/>
</dbReference>
<reference evidence="19" key="1">
    <citation type="submission" date="2017-04" db="EMBL/GenBank/DDBJ databases">
        <title>Complete Genome Sequences of Twelve Strains of a Stable Defined Moderately Diverse Mouse Microbiota 2 (sDMDMm2).</title>
        <authorList>
            <person name="Uchimura Y."/>
            <person name="Wyss M."/>
            <person name="Brugiroux S."/>
            <person name="Limenitakis J.P."/>
            <person name="Stecher B."/>
            <person name="McCoy K.D."/>
            <person name="Macpherson A.J."/>
        </authorList>
    </citation>
    <scope>NUCLEOTIDE SEQUENCE</scope>
    <source>
        <strain evidence="19">YL58</strain>
    </source>
</reference>
<organism evidence="19 20">
    <name type="scientific">Blautia pseudococcoides</name>
    <dbReference type="NCBI Taxonomy" id="1796616"/>
    <lineage>
        <taxon>Bacteria</taxon>
        <taxon>Bacillati</taxon>
        <taxon>Bacillota</taxon>
        <taxon>Clostridia</taxon>
        <taxon>Lachnospirales</taxon>
        <taxon>Lachnospiraceae</taxon>
        <taxon>Blautia</taxon>
    </lineage>
</organism>
<dbReference type="InterPro" id="IPR010722">
    <property type="entry name" value="BATS_dom"/>
</dbReference>
<keyword evidence="10 16" id="KW-0093">Biotin biosynthesis</keyword>
<feature type="domain" description="Radical SAM core" evidence="18">
    <location>
        <begin position="42"/>
        <end position="271"/>
    </location>
</feature>
<keyword evidence="6 16" id="KW-0808">Transferase</keyword>
<dbReference type="UniPathway" id="UPA00078">
    <property type="reaction ID" value="UER00162"/>
</dbReference>
<dbReference type="InterPro" id="IPR024177">
    <property type="entry name" value="Biotin_synthase"/>
</dbReference>
<comment type="catalytic activity">
    <reaction evidence="13 16">
        <text>(4R,5S)-dethiobiotin + (sulfur carrier)-SH + 2 reduced [2Fe-2S]-[ferredoxin] + 2 S-adenosyl-L-methionine = (sulfur carrier)-H + biotin + 2 5'-deoxyadenosine + 2 L-methionine + 2 oxidized [2Fe-2S]-[ferredoxin]</text>
        <dbReference type="Rhea" id="RHEA:22060"/>
        <dbReference type="Rhea" id="RHEA-COMP:10000"/>
        <dbReference type="Rhea" id="RHEA-COMP:10001"/>
        <dbReference type="Rhea" id="RHEA-COMP:14737"/>
        <dbReference type="Rhea" id="RHEA-COMP:14739"/>
        <dbReference type="ChEBI" id="CHEBI:17319"/>
        <dbReference type="ChEBI" id="CHEBI:29917"/>
        <dbReference type="ChEBI" id="CHEBI:33737"/>
        <dbReference type="ChEBI" id="CHEBI:33738"/>
        <dbReference type="ChEBI" id="CHEBI:57586"/>
        <dbReference type="ChEBI" id="CHEBI:57844"/>
        <dbReference type="ChEBI" id="CHEBI:59789"/>
        <dbReference type="ChEBI" id="CHEBI:64428"/>
        <dbReference type="ChEBI" id="CHEBI:149473"/>
        <dbReference type="EC" id="2.8.1.6"/>
    </reaction>
</comment>
<gene>
    <name evidence="16" type="primary">bioB</name>
    <name evidence="19" type="ORF">A4V09_00240</name>
</gene>
<feature type="binding site" evidence="16 17">
    <location>
        <position position="266"/>
    </location>
    <ligand>
        <name>[2Fe-2S] cluster</name>
        <dbReference type="ChEBI" id="CHEBI:190135"/>
    </ligand>
</feature>
<dbReference type="EC" id="2.8.1.6" evidence="4 16"/>
<name>A0A1C7I3V2_9FIRM</name>
<dbReference type="GO" id="GO:0005506">
    <property type="term" value="F:iron ion binding"/>
    <property type="evidence" value="ECO:0007669"/>
    <property type="project" value="UniProtKB-UniRule"/>
</dbReference>
<evidence type="ECO:0000256" key="9">
    <source>
        <dbReference type="ARBA" id="ARBA00022723"/>
    </source>
</evidence>
<sequence>MITTLKEKVINGQSLTKEEAIHLSSAELSPLCKGADQIRRHFCGNAFDMCSIINGKSGKCPEDCKYCAQSAHYAANTTVYPLLSPGEILQAAEANAANGILRFSIVTSGKRLSDKEVEQVCDSFRKIQETCSISLCASMGLLTEKQFGMLKSAGVVRYHNNLETSRSFFPKICTTHTYEDKIQAIQDAQAAGLTVCSGGIMGLGETMEDRIDMALTLRELHIRSVPVNILNPIPGTPLEYNTPLKEEEVCRTAAIFRFLLPDAILRMAGGRGLMDDQGRRVFQSGANGAITQNMLTTGGATVHEDKILAEELGFEIRLYE</sequence>
<evidence type="ECO:0000256" key="2">
    <source>
        <dbReference type="ARBA" id="ARBA00010765"/>
    </source>
</evidence>
<comment type="subunit">
    <text evidence="3 16">Homodimer.</text>
</comment>
<evidence type="ECO:0000256" key="11">
    <source>
        <dbReference type="ARBA" id="ARBA00023004"/>
    </source>
</evidence>
<keyword evidence="9 16" id="KW-0479">Metal-binding</keyword>
<evidence type="ECO:0000259" key="18">
    <source>
        <dbReference type="PROSITE" id="PS51918"/>
    </source>
</evidence>
<dbReference type="GO" id="GO:0051537">
    <property type="term" value="F:2 iron, 2 sulfur cluster binding"/>
    <property type="evidence" value="ECO:0007669"/>
    <property type="project" value="UniProtKB-KW"/>
</dbReference>
<dbReference type="AlphaFoldDB" id="A0A1C7I3V2"/>
<keyword evidence="7 16" id="KW-0949">S-adenosyl-L-methionine</keyword>
<dbReference type="Pfam" id="PF04055">
    <property type="entry name" value="Radical_SAM"/>
    <property type="match status" value="1"/>
</dbReference>
<comment type="cofactor">
    <cofactor evidence="16 17">
        <name>[4Fe-4S] cluster</name>
        <dbReference type="ChEBI" id="CHEBI:49883"/>
    </cofactor>
    <text evidence="16 17">Binds 1 [4Fe-4S] cluster. The cluster is coordinated with 3 cysteines and an exchangeable S-adenosyl-L-methionine.</text>
</comment>
<feature type="binding site" evidence="16 17">
    <location>
        <position position="67"/>
    </location>
    <ligand>
        <name>[4Fe-4S] cluster</name>
        <dbReference type="ChEBI" id="CHEBI:49883"/>
        <note>4Fe-4S-S-AdoMet</note>
    </ligand>
</feature>
<dbReference type="PIRSF" id="PIRSF001619">
    <property type="entry name" value="Biotin_synth"/>
    <property type="match status" value="1"/>
</dbReference>
<dbReference type="GO" id="GO:0051539">
    <property type="term" value="F:4 iron, 4 sulfur cluster binding"/>
    <property type="evidence" value="ECO:0007669"/>
    <property type="project" value="UniProtKB-KW"/>
</dbReference>
<evidence type="ECO:0000256" key="1">
    <source>
        <dbReference type="ARBA" id="ARBA00004942"/>
    </source>
</evidence>
<evidence type="ECO:0000256" key="15">
    <source>
        <dbReference type="ARBA" id="ARBA00070199"/>
    </source>
</evidence>
<evidence type="ECO:0000256" key="8">
    <source>
        <dbReference type="ARBA" id="ARBA00022714"/>
    </source>
</evidence>
<evidence type="ECO:0000256" key="13">
    <source>
        <dbReference type="ARBA" id="ARBA00051157"/>
    </source>
</evidence>
<feature type="binding site" evidence="16 17">
    <location>
        <position position="60"/>
    </location>
    <ligand>
        <name>[4Fe-4S] cluster</name>
        <dbReference type="ChEBI" id="CHEBI:49883"/>
        <note>4Fe-4S-S-AdoMet</note>
    </ligand>
</feature>
<comment type="function">
    <text evidence="14 16">Catalyzes the conversion of dethiobiotin (DTB) to biotin by the insertion of a sulfur atom into dethiobiotin via a radical-based mechanism.</text>
</comment>
<keyword evidence="8 16" id="KW-0001">2Fe-2S</keyword>
<keyword evidence="20" id="KW-1185">Reference proteome</keyword>
<dbReference type="InterPro" id="IPR002684">
    <property type="entry name" value="Biotin_synth/BioAB"/>
</dbReference>
<proteinExistence type="inferred from homology"/>
<dbReference type="GO" id="GO:0009102">
    <property type="term" value="P:biotin biosynthetic process"/>
    <property type="evidence" value="ECO:0007669"/>
    <property type="project" value="UniProtKB-UniRule"/>
</dbReference>
<evidence type="ECO:0000256" key="4">
    <source>
        <dbReference type="ARBA" id="ARBA00012236"/>
    </source>
</evidence>